<dbReference type="InterPro" id="IPR001461">
    <property type="entry name" value="Aspartic_peptidase_A1"/>
</dbReference>
<feature type="chain" id="PRO_5041653990" description="Peptidase A1 domain-containing protein" evidence="8">
    <location>
        <begin position="30"/>
        <end position="453"/>
    </location>
</feature>
<dbReference type="InterPro" id="IPR033121">
    <property type="entry name" value="PEPTIDASE_A1"/>
</dbReference>
<dbReference type="PANTHER" id="PTHR47967:SF23">
    <property type="entry name" value="OS04G0448300 PROTEIN"/>
    <property type="match status" value="1"/>
</dbReference>
<protein>
    <recommendedName>
        <fullName evidence="9">Peptidase A1 domain-containing protein</fullName>
    </recommendedName>
</protein>
<accession>A0AA88A2U3</accession>
<dbReference type="CDD" id="cd05476">
    <property type="entry name" value="pepsin_A_like_plant"/>
    <property type="match status" value="1"/>
</dbReference>
<dbReference type="InterPro" id="IPR034161">
    <property type="entry name" value="Pepsin-like_plant"/>
</dbReference>
<dbReference type="Gene3D" id="2.40.70.10">
    <property type="entry name" value="Acid Proteases"/>
    <property type="match status" value="2"/>
</dbReference>
<dbReference type="InterPro" id="IPR021109">
    <property type="entry name" value="Peptidase_aspartic_dom_sf"/>
</dbReference>
<dbReference type="InterPro" id="IPR051708">
    <property type="entry name" value="Plant_Aspart_Prot_A1"/>
</dbReference>
<feature type="domain" description="Peptidase A1" evidence="9">
    <location>
        <begin position="107"/>
        <end position="446"/>
    </location>
</feature>
<dbReference type="FunFam" id="2.40.70.10:FF:000016">
    <property type="entry name" value="Probable aspartic protease At2g35615"/>
    <property type="match status" value="1"/>
</dbReference>
<feature type="active site" evidence="7">
    <location>
        <position position="125"/>
    </location>
</feature>
<keyword evidence="2" id="KW-0645">Protease</keyword>
<dbReference type="PRINTS" id="PR00792">
    <property type="entry name" value="PEPSIN"/>
</dbReference>
<evidence type="ECO:0000259" key="9">
    <source>
        <dbReference type="PROSITE" id="PS51767"/>
    </source>
</evidence>
<dbReference type="GO" id="GO:0006508">
    <property type="term" value="P:proteolysis"/>
    <property type="evidence" value="ECO:0007669"/>
    <property type="project" value="UniProtKB-KW"/>
</dbReference>
<keyword evidence="4" id="KW-0064">Aspartyl protease</keyword>
<evidence type="ECO:0000256" key="1">
    <source>
        <dbReference type="ARBA" id="ARBA00007447"/>
    </source>
</evidence>
<feature type="signal peptide" evidence="8">
    <location>
        <begin position="1"/>
        <end position="29"/>
    </location>
</feature>
<dbReference type="AlphaFoldDB" id="A0AA88A2U3"/>
<organism evidence="10 11">
    <name type="scientific">Ficus carica</name>
    <name type="common">Common fig</name>
    <dbReference type="NCBI Taxonomy" id="3494"/>
    <lineage>
        <taxon>Eukaryota</taxon>
        <taxon>Viridiplantae</taxon>
        <taxon>Streptophyta</taxon>
        <taxon>Embryophyta</taxon>
        <taxon>Tracheophyta</taxon>
        <taxon>Spermatophyta</taxon>
        <taxon>Magnoliopsida</taxon>
        <taxon>eudicotyledons</taxon>
        <taxon>Gunneridae</taxon>
        <taxon>Pentapetalae</taxon>
        <taxon>rosids</taxon>
        <taxon>fabids</taxon>
        <taxon>Rosales</taxon>
        <taxon>Moraceae</taxon>
        <taxon>Ficeae</taxon>
        <taxon>Ficus</taxon>
    </lineage>
</organism>
<proteinExistence type="inferred from homology"/>
<reference evidence="10" key="1">
    <citation type="submission" date="2023-07" db="EMBL/GenBank/DDBJ databases">
        <title>draft genome sequence of fig (Ficus carica).</title>
        <authorList>
            <person name="Takahashi T."/>
            <person name="Nishimura K."/>
        </authorList>
    </citation>
    <scope>NUCLEOTIDE SEQUENCE</scope>
</reference>
<dbReference type="EMBL" id="BTGU01000004">
    <property type="protein sequence ID" value="GMN33186.1"/>
    <property type="molecule type" value="Genomic_DNA"/>
</dbReference>
<keyword evidence="5" id="KW-0378">Hydrolase</keyword>
<dbReference type="GO" id="GO:0004190">
    <property type="term" value="F:aspartic-type endopeptidase activity"/>
    <property type="evidence" value="ECO:0007669"/>
    <property type="project" value="UniProtKB-KW"/>
</dbReference>
<dbReference type="Proteomes" id="UP001187192">
    <property type="component" value="Unassembled WGS sequence"/>
</dbReference>
<evidence type="ECO:0000313" key="11">
    <source>
        <dbReference type="Proteomes" id="UP001187192"/>
    </source>
</evidence>
<dbReference type="GO" id="GO:0005576">
    <property type="term" value="C:extracellular region"/>
    <property type="evidence" value="ECO:0007669"/>
    <property type="project" value="TreeGrafter"/>
</dbReference>
<evidence type="ECO:0000256" key="2">
    <source>
        <dbReference type="ARBA" id="ARBA00022670"/>
    </source>
</evidence>
<evidence type="ECO:0000313" key="10">
    <source>
        <dbReference type="EMBL" id="GMN33186.1"/>
    </source>
</evidence>
<sequence length="453" mass="48771">MASNSFSLSSITFLLLLAIPSLLILPTCSTSRGALHRQKIENPGFRVELKRVDHGQNLTKLERLQRGIKRGKHRLQKLNAMVLASKSGDSSSSSVFETPVKAGNGEFLMKLSIGTPPESLSAIVDTGSDLIWTQCLPCSNCFDQKTPIFDPKKSSSFSKLSCSSSLCKALPTSTCSDGCEYFYAYGDYSSTEGVLASETFSFGDVSVDGIGFGCGGDNEGDGFSQGAGLVGLGRGPLSLVSQLKEPKFSYCLTSMADDSETSPLLMGSLARVNKNDTSFVAKTTPLIKNPSQPSFYYLSLQGISVGDTLLPIEKDTFSIKEDGSGGLIIDSGTTITYLEHKGFDVLKKEFVSQMRDLSVDNSGSQGLDLCFNLPKDSKTVEVPKIVFHFKDADLELPAENYILSDLDLGVLCLAMGGSSGMSIFGNIQQQNMLVVHDLEKESLSFIPTQCDQL</sequence>
<keyword evidence="6" id="KW-0325">Glycoprotein</keyword>
<feature type="active site" evidence="7">
    <location>
        <position position="330"/>
    </location>
</feature>
<evidence type="ECO:0000256" key="8">
    <source>
        <dbReference type="SAM" id="SignalP"/>
    </source>
</evidence>
<name>A0AA88A2U3_FICCA</name>
<dbReference type="PROSITE" id="PS51767">
    <property type="entry name" value="PEPTIDASE_A1"/>
    <property type="match status" value="1"/>
</dbReference>
<evidence type="ECO:0000256" key="7">
    <source>
        <dbReference type="PIRSR" id="PIRSR601461-1"/>
    </source>
</evidence>
<dbReference type="Pfam" id="PF14541">
    <property type="entry name" value="TAXi_C"/>
    <property type="match status" value="1"/>
</dbReference>
<evidence type="ECO:0000256" key="5">
    <source>
        <dbReference type="ARBA" id="ARBA00022801"/>
    </source>
</evidence>
<keyword evidence="3 8" id="KW-0732">Signal</keyword>
<dbReference type="SUPFAM" id="SSF50630">
    <property type="entry name" value="Acid proteases"/>
    <property type="match status" value="1"/>
</dbReference>
<dbReference type="FunFam" id="2.40.70.10:FF:000029">
    <property type="entry name" value="Aspartyl protease family protein"/>
    <property type="match status" value="1"/>
</dbReference>
<gene>
    <name evidence="10" type="ORF">TIFTF001_004028</name>
</gene>
<dbReference type="InterPro" id="IPR032799">
    <property type="entry name" value="TAXi_C"/>
</dbReference>
<comment type="similarity">
    <text evidence="1">Belongs to the peptidase A1 family.</text>
</comment>
<evidence type="ECO:0000256" key="4">
    <source>
        <dbReference type="ARBA" id="ARBA00022750"/>
    </source>
</evidence>
<keyword evidence="11" id="KW-1185">Reference proteome</keyword>
<dbReference type="InterPro" id="IPR032861">
    <property type="entry name" value="TAXi_N"/>
</dbReference>
<dbReference type="PANTHER" id="PTHR47967">
    <property type="entry name" value="OS07G0603500 PROTEIN-RELATED"/>
    <property type="match status" value="1"/>
</dbReference>
<dbReference type="Pfam" id="PF14543">
    <property type="entry name" value="TAXi_N"/>
    <property type="match status" value="1"/>
</dbReference>
<evidence type="ECO:0000256" key="3">
    <source>
        <dbReference type="ARBA" id="ARBA00022729"/>
    </source>
</evidence>
<comment type="caution">
    <text evidence="10">The sequence shown here is derived from an EMBL/GenBank/DDBJ whole genome shotgun (WGS) entry which is preliminary data.</text>
</comment>
<evidence type="ECO:0000256" key="6">
    <source>
        <dbReference type="ARBA" id="ARBA00023180"/>
    </source>
</evidence>